<organism evidence="7 8">
    <name type="scientific">Macrococcus armenti</name>
    <dbReference type="NCBI Taxonomy" id="2875764"/>
    <lineage>
        <taxon>Bacteria</taxon>
        <taxon>Bacillati</taxon>
        <taxon>Bacillota</taxon>
        <taxon>Bacilli</taxon>
        <taxon>Bacillales</taxon>
        <taxon>Staphylococcaceae</taxon>
        <taxon>Macrococcus</taxon>
    </lineage>
</organism>
<evidence type="ECO:0000256" key="4">
    <source>
        <dbReference type="ARBA" id="ARBA00022679"/>
    </source>
</evidence>
<evidence type="ECO:0000313" key="8">
    <source>
        <dbReference type="Proteomes" id="UP000830343"/>
    </source>
</evidence>
<accession>A0ABY3ZZE4</accession>
<comment type="subcellular location">
    <subcellularLocation>
        <location evidence="1">Cell membrane</location>
        <topology evidence="1">Peripheral membrane protein</topology>
    </subcellularLocation>
</comment>
<dbReference type="InterPro" id="IPR043148">
    <property type="entry name" value="TagF_C"/>
</dbReference>
<dbReference type="Pfam" id="PF04464">
    <property type="entry name" value="Glyphos_transf"/>
    <property type="match status" value="1"/>
</dbReference>
<keyword evidence="4" id="KW-0808">Transferase</keyword>
<keyword evidence="5" id="KW-0777">Teichoic acid biosynthesis</keyword>
<dbReference type="PANTHER" id="PTHR37316">
    <property type="entry name" value="TEICHOIC ACID GLYCEROL-PHOSPHATE PRIMASE"/>
    <property type="match status" value="1"/>
</dbReference>
<protein>
    <submittedName>
        <fullName evidence="7">CDP-glycerol glycerophosphotransferase family protein</fullName>
    </submittedName>
</protein>
<keyword evidence="6" id="KW-0472">Membrane</keyword>
<evidence type="ECO:0000256" key="5">
    <source>
        <dbReference type="ARBA" id="ARBA00022944"/>
    </source>
</evidence>
<proteinExistence type="inferred from homology"/>
<gene>
    <name evidence="7" type="ORF">MRZ06_03750</name>
</gene>
<dbReference type="Proteomes" id="UP000830343">
    <property type="component" value="Chromosome"/>
</dbReference>
<sequence length="555" mass="64859">MVQIIKWKGSISAGDLYELIQLDTHVILKCDVMVINEHQLNAIPMHSNHIFVDYTVHNKYINFYHCFGNKEICSNEVVQPYLCASCIYNSNLLKSQLKDIDITFKQPIDVMLYILSQTDTIATDGHIVFNFNSYAEPDRRLLIQLAKYVSGYSWQQYMQYYRVMIARQPFNESPYTLLIDKFNKNVKLPSLLYRALYQWSFRRKIAPYQHLLTEVRHTVNEYIVFMGFDYEFRGNSKYLAETISRDARFKHYKIYFVCDAPPTPLINLNIEVIAVKDAKAIIENAGVVVLESFPPDDFYTNGTVINLWHGTPIKQLFLDSREPEQNASIFLYRLRKYNKLRRTDYFITDTTDANHLFASAFNIQTENIIAAGYPRVHYLKSLIRQDNLENLRDEVYKKYQLDKHKQLLLYLPTWKSYDYESVDFSSLLHYEVIAKPHPESKQSVNGIVSDLPTEDLLAICDAVITDYSSVVFDALAINKRCYMLMDDYDQYMATRGVYDDVIETLSPMIYTSRKDLLKAIESGIHYKTNHFVNVTHSNQSIHDLILQSLNNRTSH</sequence>
<dbReference type="EMBL" id="CP094348">
    <property type="protein sequence ID" value="UOB21206.1"/>
    <property type="molecule type" value="Genomic_DNA"/>
</dbReference>
<comment type="similarity">
    <text evidence="2">Belongs to the CDP-glycerol glycerophosphotransferase family.</text>
</comment>
<dbReference type="InterPro" id="IPR043149">
    <property type="entry name" value="TagF_N"/>
</dbReference>
<dbReference type="RefSeq" id="WP_243366668.1">
    <property type="nucleotide sequence ID" value="NZ_CP094348.1"/>
</dbReference>
<reference evidence="7" key="2">
    <citation type="submission" date="2022-04" db="EMBL/GenBank/DDBJ databases">
        <title>Antimicrobial genetic elements in methicillin-resistant Macrococcus armenti.</title>
        <authorList>
            <person name="Keller J.E."/>
            <person name="Schwendener S."/>
            <person name="Pantucek R."/>
            <person name="Perreten V."/>
        </authorList>
    </citation>
    <scope>NUCLEOTIDE SEQUENCE</scope>
    <source>
        <strain evidence="7">CCM 2609</strain>
    </source>
</reference>
<evidence type="ECO:0000256" key="1">
    <source>
        <dbReference type="ARBA" id="ARBA00004202"/>
    </source>
</evidence>
<dbReference type="Gene3D" id="3.40.50.11820">
    <property type="match status" value="1"/>
</dbReference>
<dbReference type="InterPro" id="IPR051612">
    <property type="entry name" value="Teichoic_Acid_Biosynth"/>
</dbReference>
<keyword evidence="8" id="KW-1185">Reference proteome</keyword>
<reference evidence="7" key="1">
    <citation type="submission" date="2022-03" db="EMBL/GenBank/DDBJ databases">
        <authorList>
            <person name="Vrbovska V."/>
            <person name="Kovarovic V."/>
            <person name="Botka T."/>
            <person name="Pantucek R."/>
        </authorList>
    </citation>
    <scope>NUCLEOTIDE SEQUENCE</scope>
    <source>
        <strain evidence="7">CCM 2609</strain>
    </source>
</reference>
<dbReference type="SUPFAM" id="SSF53756">
    <property type="entry name" value="UDP-Glycosyltransferase/glycogen phosphorylase"/>
    <property type="match status" value="1"/>
</dbReference>
<dbReference type="Gene3D" id="3.40.50.12580">
    <property type="match status" value="1"/>
</dbReference>
<name>A0ABY3ZZE4_9STAP</name>
<evidence type="ECO:0000256" key="6">
    <source>
        <dbReference type="ARBA" id="ARBA00023136"/>
    </source>
</evidence>
<evidence type="ECO:0000256" key="2">
    <source>
        <dbReference type="ARBA" id="ARBA00010488"/>
    </source>
</evidence>
<dbReference type="PANTHER" id="PTHR37316:SF3">
    <property type="entry name" value="TEICHOIC ACID GLYCEROL-PHOSPHATE TRANSFERASE"/>
    <property type="match status" value="1"/>
</dbReference>
<evidence type="ECO:0000313" key="7">
    <source>
        <dbReference type="EMBL" id="UOB21206.1"/>
    </source>
</evidence>
<evidence type="ECO:0000256" key="3">
    <source>
        <dbReference type="ARBA" id="ARBA00022475"/>
    </source>
</evidence>
<dbReference type="InterPro" id="IPR007554">
    <property type="entry name" value="Glycerophosphate_synth"/>
</dbReference>
<keyword evidence="3" id="KW-1003">Cell membrane</keyword>